<keyword evidence="2" id="KW-1185">Reference proteome</keyword>
<dbReference type="EMBL" id="CP000249">
    <property type="protein sequence ID" value="ABD11082.1"/>
    <property type="molecule type" value="Genomic_DNA"/>
</dbReference>
<evidence type="ECO:0000313" key="1">
    <source>
        <dbReference type="EMBL" id="ABD11082.1"/>
    </source>
</evidence>
<dbReference type="Proteomes" id="UP000001937">
    <property type="component" value="Chromosome"/>
</dbReference>
<dbReference type="AlphaFoldDB" id="Q2JCB0"/>
<accession>Q2JCB0</accession>
<dbReference type="RefSeq" id="WP_011436144.1">
    <property type="nucleotide sequence ID" value="NC_007777.1"/>
</dbReference>
<evidence type="ECO:0000313" key="2">
    <source>
        <dbReference type="Proteomes" id="UP000001937"/>
    </source>
</evidence>
<dbReference type="HOGENOM" id="CLU_2093255_0_0_11"/>
<reference evidence="1 2" key="1">
    <citation type="journal article" date="2007" name="Genome Res.">
        <title>Genome characteristics of facultatively symbiotic Frankia sp. strains reflect host range and host plant biogeography.</title>
        <authorList>
            <person name="Normand P."/>
            <person name="Lapierre P."/>
            <person name="Tisa L.S."/>
            <person name="Gogarten J.P."/>
            <person name="Alloisio N."/>
            <person name="Bagnarol E."/>
            <person name="Bassi C.A."/>
            <person name="Berry A.M."/>
            <person name="Bickhart D.M."/>
            <person name="Choisne N."/>
            <person name="Couloux A."/>
            <person name="Cournoyer B."/>
            <person name="Cruveiller S."/>
            <person name="Daubin V."/>
            <person name="Demange N."/>
            <person name="Francino M.P."/>
            <person name="Goltsman E."/>
            <person name="Huang Y."/>
            <person name="Kopp O.R."/>
            <person name="Labarre L."/>
            <person name="Lapidus A."/>
            <person name="Lavire C."/>
            <person name="Marechal J."/>
            <person name="Martinez M."/>
            <person name="Mastronunzio J.E."/>
            <person name="Mullin B.C."/>
            <person name="Niemann J."/>
            <person name="Pujic P."/>
            <person name="Rawnsley T."/>
            <person name="Rouy Z."/>
            <person name="Schenowitz C."/>
            <person name="Sellstedt A."/>
            <person name="Tavares F."/>
            <person name="Tomkins J.P."/>
            <person name="Vallenet D."/>
            <person name="Valverde C."/>
            <person name="Wall L.G."/>
            <person name="Wang Y."/>
            <person name="Medigue C."/>
            <person name="Benson D.R."/>
        </authorList>
    </citation>
    <scope>NUCLEOTIDE SEQUENCE [LARGE SCALE GENOMIC DNA]</scope>
    <source>
        <strain evidence="2">DSM 45818 / CECT 9043 / CcI3</strain>
    </source>
</reference>
<sequence>MWHTADQTRQEGGNVMDPERHLRETLVPHPEAVRAATVQANKPLYSVALAHNKNPSFWTTDVRVEAFPRLFDDRNLALDVIERAANIARELNPEVPVQTALFVHHDDGSGWAAFVD</sequence>
<proteinExistence type="predicted"/>
<dbReference type="STRING" id="106370.Francci3_1706"/>
<protein>
    <submittedName>
        <fullName evidence="1">Uncharacterized protein</fullName>
    </submittedName>
</protein>
<name>Q2JCB0_FRACC</name>
<organism evidence="1 2">
    <name type="scientific">Frankia casuarinae (strain DSM 45818 / CECT 9043 / HFP020203 / CcI3)</name>
    <dbReference type="NCBI Taxonomy" id="106370"/>
    <lineage>
        <taxon>Bacteria</taxon>
        <taxon>Bacillati</taxon>
        <taxon>Actinomycetota</taxon>
        <taxon>Actinomycetes</taxon>
        <taxon>Frankiales</taxon>
        <taxon>Frankiaceae</taxon>
        <taxon>Frankia</taxon>
    </lineage>
</organism>
<gene>
    <name evidence="1" type="ordered locus">Francci3_1706</name>
</gene>
<dbReference type="KEGG" id="fra:Francci3_1706"/>